<feature type="domain" description="Chitin-binding type-2" evidence="7">
    <location>
        <begin position="99"/>
        <end position="136"/>
    </location>
</feature>
<evidence type="ECO:0000256" key="2">
    <source>
        <dbReference type="ARBA" id="ARBA00022729"/>
    </source>
</evidence>
<dbReference type="InterPro" id="IPR036508">
    <property type="entry name" value="Chitin-bd_dom_sf"/>
</dbReference>
<evidence type="ECO:0000256" key="4">
    <source>
        <dbReference type="ARBA" id="ARBA00023157"/>
    </source>
</evidence>
<proteinExistence type="predicted"/>
<evidence type="ECO:0000313" key="9">
    <source>
        <dbReference type="RefSeq" id="XP_033157411.1"/>
    </source>
</evidence>
<gene>
    <name evidence="9" type="primary">LOC117139290</name>
</gene>
<name>A0A6P8K498_DROMA</name>
<dbReference type="Pfam" id="PF01607">
    <property type="entry name" value="CBM_14"/>
    <property type="match status" value="4"/>
</dbReference>
<dbReference type="PROSITE" id="PS51257">
    <property type="entry name" value="PROKAR_LIPOPROTEIN"/>
    <property type="match status" value="1"/>
</dbReference>
<dbReference type="InterPro" id="IPR051940">
    <property type="entry name" value="Chitin_bind-dev_reg"/>
</dbReference>
<keyword evidence="4" id="KW-1015">Disulfide bond</keyword>
<feature type="chain" id="PRO_5028230436" evidence="6">
    <location>
        <begin position="22"/>
        <end position="271"/>
    </location>
</feature>
<dbReference type="GO" id="GO:0005576">
    <property type="term" value="C:extracellular region"/>
    <property type="evidence" value="ECO:0007669"/>
    <property type="project" value="InterPro"/>
</dbReference>
<keyword evidence="1" id="KW-0147">Chitin-binding</keyword>
<keyword evidence="8" id="KW-1185">Reference proteome</keyword>
<dbReference type="SMR" id="A0A6P8K498"/>
<dbReference type="PROSITE" id="PS50940">
    <property type="entry name" value="CHIT_BIND_II"/>
    <property type="match status" value="4"/>
</dbReference>
<keyword evidence="5" id="KW-0325">Glycoprotein</keyword>
<dbReference type="SMART" id="SM00494">
    <property type="entry name" value="ChtBD2"/>
    <property type="match status" value="4"/>
</dbReference>
<evidence type="ECO:0000313" key="8">
    <source>
        <dbReference type="Proteomes" id="UP000515162"/>
    </source>
</evidence>
<accession>A0A6P8K498</accession>
<evidence type="ECO:0000256" key="5">
    <source>
        <dbReference type="ARBA" id="ARBA00023180"/>
    </source>
</evidence>
<dbReference type="InterPro" id="IPR002557">
    <property type="entry name" value="Chitin-bd_dom"/>
</dbReference>
<dbReference type="GO" id="GO:0008061">
    <property type="term" value="F:chitin binding"/>
    <property type="evidence" value="ECO:0007669"/>
    <property type="project" value="UniProtKB-KW"/>
</dbReference>
<dbReference type="SUPFAM" id="SSF57625">
    <property type="entry name" value="Invertebrate chitin-binding proteins"/>
    <property type="match status" value="4"/>
</dbReference>
<dbReference type="PANTHER" id="PTHR23301:SF0">
    <property type="entry name" value="CHITIN-BINDING TYPE-2 DOMAIN-CONTAINING PROTEIN-RELATED"/>
    <property type="match status" value="1"/>
</dbReference>
<dbReference type="Gene3D" id="2.170.140.10">
    <property type="entry name" value="Chitin binding domain"/>
    <property type="match status" value="4"/>
</dbReference>
<dbReference type="PANTHER" id="PTHR23301">
    <property type="entry name" value="CHITIN BINDING PERITROPHIN-A"/>
    <property type="match status" value="1"/>
</dbReference>
<reference evidence="9" key="1">
    <citation type="submission" date="2025-08" db="UniProtKB">
        <authorList>
            <consortium name="RefSeq"/>
        </authorList>
    </citation>
    <scope>IDENTIFICATION</scope>
    <source>
        <strain evidence="9">Mau12</strain>
        <tissue evidence="9">Whole Body</tissue>
    </source>
</reference>
<dbReference type="Proteomes" id="UP000515162">
    <property type="component" value="Chromosome 3L"/>
</dbReference>
<feature type="domain" description="Chitin-binding type-2" evidence="7">
    <location>
        <begin position="138"/>
        <end position="198"/>
    </location>
</feature>
<keyword evidence="2 6" id="KW-0732">Signal</keyword>
<keyword evidence="3" id="KW-0677">Repeat</keyword>
<sequence>MAMISRLTLLALVALLGSCSAADGDVNVCSNVVNNLFVPQVGNCSKYFLCMNEIAVPRECPTDYYFDARDQECVPLMEVECIGSCKNRGLSSFCYDRTCTKYVLCFDGTPVIRQCSDGLQYNALTDRCDYPQYVDCVDNLCSRNNNPDDIVYIPSKARCDKYYICMDGLPQVQNCTSGLQYNPSTQSCDFPSKVNCTVESLQRNILPFARAPPRLADIECPSEGAHFIAHQKRQDAYYYCLNGRGVTLDCTPGLVFDAKREECREPHLVGF</sequence>
<dbReference type="AlphaFoldDB" id="A0A6P8K498"/>
<evidence type="ECO:0000256" key="1">
    <source>
        <dbReference type="ARBA" id="ARBA00022669"/>
    </source>
</evidence>
<feature type="domain" description="Chitin-binding type-2" evidence="7">
    <location>
        <begin position="26"/>
        <end position="83"/>
    </location>
</feature>
<organism evidence="8 9">
    <name type="scientific">Drosophila mauritiana</name>
    <name type="common">Fruit fly</name>
    <dbReference type="NCBI Taxonomy" id="7226"/>
    <lineage>
        <taxon>Eukaryota</taxon>
        <taxon>Metazoa</taxon>
        <taxon>Ecdysozoa</taxon>
        <taxon>Arthropoda</taxon>
        <taxon>Hexapoda</taxon>
        <taxon>Insecta</taxon>
        <taxon>Pterygota</taxon>
        <taxon>Neoptera</taxon>
        <taxon>Endopterygota</taxon>
        <taxon>Diptera</taxon>
        <taxon>Brachycera</taxon>
        <taxon>Muscomorpha</taxon>
        <taxon>Ephydroidea</taxon>
        <taxon>Drosophilidae</taxon>
        <taxon>Drosophila</taxon>
        <taxon>Sophophora</taxon>
    </lineage>
</organism>
<evidence type="ECO:0000256" key="6">
    <source>
        <dbReference type="SAM" id="SignalP"/>
    </source>
</evidence>
<feature type="signal peptide" evidence="6">
    <location>
        <begin position="1"/>
        <end position="21"/>
    </location>
</feature>
<evidence type="ECO:0000259" key="7">
    <source>
        <dbReference type="PROSITE" id="PS50940"/>
    </source>
</evidence>
<evidence type="ECO:0000256" key="3">
    <source>
        <dbReference type="ARBA" id="ARBA00022737"/>
    </source>
</evidence>
<dbReference type="GeneID" id="117139290"/>
<feature type="domain" description="Chitin-binding type-2" evidence="7">
    <location>
        <begin position="217"/>
        <end position="271"/>
    </location>
</feature>
<protein>
    <submittedName>
        <fullName evidence="9">Protein obstructor-E</fullName>
    </submittedName>
</protein>
<dbReference type="RefSeq" id="XP_033157411.1">
    <property type="nucleotide sequence ID" value="XM_033301520.1"/>
</dbReference>